<protein>
    <recommendedName>
        <fullName evidence="1">Zinc finger FPG/IleRS-type domain-containing protein</fullName>
    </recommendedName>
</protein>
<name>A0AAE6MLT2_9SPHI</name>
<dbReference type="InterPro" id="IPR010663">
    <property type="entry name" value="Znf_FPG/IleRS"/>
</dbReference>
<dbReference type="Pfam" id="PF06827">
    <property type="entry name" value="zf-FPG_IleRS"/>
    <property type="match status" value="1"/>
</dbReference>
<proteinExistence type="predicted"/>
<sequence>MIVRQKKHHRHPHLCPRCY</sequence>
<evidence type="ECO:0000259" key="1">
    <source>
        <dbReference type="Pfam" id="PF06827"/>
    </source>
</evidence>
<evidence type="ECO:0000313" key="2">
    <source>
        <dbReference type="EMBL" id="QEM08178.1"/>
    </source>
</evidence>
<evidence type="ECO:0000313" key="3">
    <source>
        <dbReference type="EMBL" id="QTE53713.1"/>
    </source>
</evidence>
<dbReference type="EMBL" id="CP043451">
    <property type="protein sequence ID" value="QEM08178.1"/>
    <property type="molecule type" value="Genomic_DNA"/>
</dbReference>
<evidence type="ECO:0000313" key="5">
    <source>
        <dbReference type="Proteomes" id="UP000663940"/>
    </source>
</evidence>
<dbReference type="EMBL" id="CP071880">
    <property type="protein sequence ID" value="QTE53713.1"/>
    <property type="molecule type" value="Genomic_DNA"/>
</dbReference>
<evidence type="ECO:0000313" key="4">
    <source>
        <dbReference type="Proteomes" id="UP000250557"/>
    </source>
</evidence>
<feature type="domain" description="Zinc finger FPG/IleRS-type" evidence="1">
    <location>
        <begin position="2"/>
        <end position="19"/>
    </location>
</feature>
<organism evidence="2 4">
    <name type="scientific">Mucilaginibacter rubeus</name>
    <dbReference type="NCBI Taxonomy" id="2027860"/>
    <lineage>
        <taxon>Bacteria</taxon>
        <taxon>Pseudomonadati</taxon>
        <taxon>Bacteroidota</taxon>
        <taxon>Sphingobacteriia</taxon>
        <taxon>Sphingobacteriales</taxon>
        <taxon>Sphingobacteriaceae</taxon>
        <taxon>Mucilaginibacter</taxon>
    </lineage>
</organism>
<accession>A0AAE6MLT2</accession>
<dbReference type="Proteomes" id="UP000250557">
    <property type="component" value="Chromosome"/>
</dbReference>
<reference evidence="3 5" key="2">
    <citation type="submission" date="2021-03" db="EMBL/GenBank/DDBJ databases">
        <title>Mucilaginibacter strains isolated from gold and copper mining confer multi heavy-metal resistance.</title>
        <authorList>
            <person name="Li Y."/>
        </authorList>
    </citation>
    <scope>NUCLEOTIDE SEQUENCE [LARGE SCALE GENOMIC DNA]</scope>
    <source>
        <strain evidence="3 5">P2-4</strain>
    </source>
</reference>
<keyword evidence="5" id="KW-1185">Reference proteome</keyword>
<dbReference type="Proteomes" id="UP000663940">
    <property type="component" value="Chromosome"/>
</dbReference>
<gene>
    <name evidence="2" type="ORF">DIU31_004580</name>
    <name evidence="3" type="ORF">J3L21_23145</name>
</gene>
<reference evidence="2 4" key="1">
    <citation type="submission" date="2019-08" db="EMBL/GenBank/DDBJ databases">
        <title>Comparative genome analysis confer to the adaptation heavy metal polluted environment.</title>
        <authorList>
            <person name="Li Y."/>
        </authorList>
    </citation>
    <scope>NUCLEOTIDE SEQUENCE [LARGE SCALE GENOMIC DNA]</scope>
    <source>
        <strain evidence="2 4">P2</strain>
    </source>
</reference>
<dbReference type="AlphaFoldDB" id="A0AAE6MLT2"/>